<evidence type="ECO:0000313" key="2">
    <source>
        <dbReference type="Proteomes" id="UP000299102"/>
    </source>
</evidence>
<reference evidence="1 2" key="1">
    <citation type="journal article" date="2019" name="Commun. Biol.">
        <title>The bagworm genome reveals a unique fibroin gene that provides high tensile strength.</title>
        <authorList>
            <person name="Kono N."/>
            <person name="Nakamura H."/>
            <person name="Ohtoshi R."/>
            <person name="Tomita M."/>
            <person name="Numata K."/>
            <person name="Arakawa K."/>
        </authorList>
    </citation>
    <scope>NUCLEOTIDE SEQUENCE [LARGE SCALE GENOMIC DNA]</scope>
</reference>
<dbReference type="EMBL" id="BGZK01001106">
    <property type="protein sequence ID" value="GBP71393.1"/>
    <property type="molecule type" value="Genomic_DNA"/>
</dbReference>
<protein>
    <submittedName>
        <fullName evidence="1">Uncharacterized protein</fullName>
    </submittedName>
</protein>
<dbReference type="Proteomes" id="UP000299102">
    <property type="component" value="Unassembled WGS sequence"/>
</dbReference>
<gene>
    <name evidence="1" type="ORF">EVAR_20493_1</name>
</gene>
<sequence length="103" mass="11778">MDLRRGKRPTVHARNKVFALEAAKRDTTWVSRYFTVAHQCLCGLSPRVRPDFDPRGSKLRKGEGAVEQRSLMGHPDIKQQMVVRELDLSLNYLENLEEDTGSP</sequence>
<accession>A0A4C1Y7T1</accession>
<dbReference type="AlphaFoldDB" id="A0A4C1Y7T1"/>
<proteinExistence type="predicted"/>
<evidence type="ECO:0000313" key="1">
    <source>
        <dbReference type="EMBL" id="GBP71393.1"/>
    </source>
</evidence>
<organism evidence="1 2">
    <name type="scientific">Eumeta variegata</name>
    <name type="common">Bagworm moth</name>
    <name type="synonym">Eumeta japonica</name>
    <dbReference type="NCBI Taxonomy" id="151549"/>
    <lineage>
        <taxon>Eukaryota</taxon>
        <taxon>Metazoa</taxon>
        <taxon>Ecdysozoa</taxon>
        <taxon>Arthropoda</taxon>
        <taxon>Hexapoda</taxon>
        <taxon>Insecta</taxon>
        <taxon>Pterygota</taxon>
        <taxon>Neoptera</taxon>
        <taxon>Endopterygota</taxon>
        <taxon>Lepidoptera</taxon>
        <taxon>Glossata</taxon>
        <taxon>Ditrysia</taxon>
        <taxon>Tineoidea</taxon>
        <taxon>Psychidae</taxon>
        <taxon>Oiketicinae</taxon>
        <taxon>Eumeta</taxon>
    </lineage>
</organism>
<keyword evidence="2" id="KW-1185">Reference proteome</keyword>
<comment type="caution">
    <text evidence="1">The sequence shown here is derived from an EMBL/GenBank/DDBJ whole genome shotgun (WGS) entry which is preliminary data.</text>
</comment>
<name>A0A4C1Y7T1_EUMVA</name>